<dbReference type="InterPro" id="IPR005467">
    <property type="entry name" value="His_kinase_dom"/>
</dbReference>
<evidence type="ECO:0000313" key="17">
    <source>
        <dbReference type="Proteomes" id="UP000019402"/>
    </source>
</evidence>
<evidence type="ECO:0000256" key="4">
    <source>
        <dbReference type="ARBA" id="ARBA00022553"/>
    </source>
</evidence>
<protein>
    <recommendedName>
        <fullName evidence="3">histidine kinase</fullName>
        <ecNumber evidence="3">2.7.13.3</ecNumber>
    </recommendedName>
</protein>
<keyword evidence="11" id="KW-0902">Two-component regulatory system</keyword>
<reference evidence="16 17" key="1">
    <citation type="journal article" date="2014" name="Genome Announc.">
        <title>Draft Genome Sequence of Cytophaga fermentans JCM 21142T, a Facultative Anaerobe Isolated from Marine Mud.</title>
        <authorList>
            <person name="Starns D."/>
            <person name="Oshima K."/>
            <person name="Suda W."/>
            <person name="Iino T."/>
            <person name="Yuki M."/>
            <person name="Inoue J."/>
            <person name="Kitamura K."/>
            <person name="Iida T."/>
            <person name="Darby A."/>
            <person name="Hattori M."/>
            <person name="Ohkuma M."/>
        </authorList>
    </citation>
    <scope>NUCLEOTIDE SEQUENCE [LARGE SCALE GENOMIC DNA]</scope>
    <source>
        <strain evidence="16 17">JCM 21142</strain>
    </source>
</reference>
<feature type="domain" description="PAS" evidence="14">
    <location>
        <begin position="141"/>
        <end position="212"/>
    </location>
</feature>
<gene>
    <name evidence="16" type="ORF">JCM21142_54</name>
</gene>
<keyword evidence="10" id="KW-1133">Transmembrane helix</keyword>
<dbReference type="InterPro" id="IPR035965">
    <property type="entry name" value="PAS-like_dom_sf"/>
</dbReference>
<dbReference type="GO" id="GO:0000156">
    <property type="term" value="F:phosphorelay response regulator activity"/>
    <property type="evidence" value="ECO:0007669"/>
    <property type="project" value="TreeGrafter"/>
</dbReference>
<dbReference type="Gene3D" id="3.30.450.20">
    <property type="entry name" value="PAS domain"/>
    <property type="match status" value="1"/>
</dbReference>
<dbReference type="EC" id="2.7.13.3" evidence="3"/>
<evidence type="ECO:0000313" key="16">
    <source>
        <dbReference type="EMBL" id="GAF01447.1"/>
    </source>
</evidence>
<dbReference type="Proteomes" id="UP000019402">
    <property type="component" value="Unassembled WGS sequence"/>
</dbReference>
<dbReference type="GO" id="GO:0006355">
    <property type="term" value="P:regulation of DNA-templated transcription"/>
    <property type="evidence" value="ECO:0007669"/>
    <property type="project" value="InterPro"/>
</dbReference>
<dbReference type="GO" id="GO:0005524">
    <property type="term" value="F:ATP binding"/>
    <property type="evidence" value="ECO:0007669"/>
    <property type="project" value="UniProtKB-KW"/>
</dbReference>
<dbReference type="CDD" id="cd00130">
    <property type="entry name" value="PAS"/>
    <property type="match status" value="1"/>
</dbReference>
<dbReference type="STRING" id="869213.GCA_000517085_04459"/>
<dbReference type="NCBIfam" id="TIGR00229">
    <property type="entry name" value="sensory_box"/>
    <property type="match status" value="1"/>
</dbReference>
<dbReference type="SUPFAM" id="SSF55785">
    <property type="entry name" value="PYP-like sensor domain (PAS domain)"/>
    <property type="match status" value="1"/>
</dbReference>
<name>W7Y0H7_9BACT</name>
<dbReference type="AlphaFoldDB" id="W7Y0H7"/>
<dbReference type="SMART" id="SM00387">
    <property type="entry name" value="HATPase_c"/>
    <property type="match status" value="1"/>
</dbReference>
<comment type="catalytic activity">
    <reaction evidence="1">
        <text>ATP + protein L-histidine = ADP + protein N-phospho-L-histidine.</text>
        <dbReference type="EC" id="2.7.13.3"/>
    </reaction>
</comment>
<dbReference type="PRINTS" id="PR00344">
    <property type="entry name" value="BCTRLSENSOR"/>
</dbReference>
<dbReference type="eggNOG" id="COG2205">
    <property type="taxonomic scope" value="Bacteria"/>
</dbReference>
<keyword evidence="6" id="KW-0812">Transmembrane</keyword>
<evidence type="ECO:0000256" key="6">
    <source>
        <dbReference type="ARBA" id="ARBA00022692"/>
    </source>
</evidence>
<dbReference type="GO" id="GO:0030295">
    <property type="term" value="F:protein kinase activator activity"/>
    <property type="evidence" value="ECO:0007669"/>
    <property type="project" value="TreeGrafter"/>
</dbReference>
<dbReference type="Pfam" id="PF00512">
    <property type="entry name" value="HisKA"/>
    <property type="match status" value="1"/>
</dbReference>
<evidence type="ECO:0000256" key="12">
    <source>
        <dbReference type="ARBA" id="ARBA00023136"/>
    </source>
</evidence>
<dbReference type="GO" id="GO:0007234">
    <property type="term" value="P:osmosensory signaling via phosphorelay pathway"/>
    <property type="evidence" value="ECO:0007669"/>
    <property type="project" value="TreeGrafter"/>
</dbReference>
<comment type="caution">
    <text evidence="16">The sequence shown here is derived from an EMBL/GenBank/DDBJ whole genome shotgun (WGS) entry which is preliminary data.</text>
</comment>
<dbReference type="EMBL" id="BAMD01000001">
    <property type="protein sequence ID" value="GAF01447.1"/>
    <property type="molecule type" value="Genomic_DNA"/>
</dbReference>
<dbReference type="InterPro" id="IPR036097">
    <property type="entry name" value="HisK_dim/P_sf"/>
</dbReference>
<dbReference type="InterPro" id="IPR000014">
    <property type="entry name" value="PAS"/>
</dbReference>
<dbReference type="PANTHER" id="PTHR42878:SF7">
    <property type="entry name" value="SENSOR HISTIDINE KINASE GLRK"/>
    <property type="match status" value="1"/>
</dbReference>
<sequence length="508" mass="57744">MTSPNLKQRLTQIVNSIAKGEYTKASLYDIQTEVEQLPDGDDKTLFNSILTLSQKNNESKNYIEELSKGNIQTTPPTNNQWVSAYKQLHANLNHLVWQIQRIAEGDLNQNIDYLGDLSLYFNKLIYSLKEKDQFERALKKSEQKFKTIIETSPDGIAITNLKGKVQYVTSKIVSQWGYSSPDEIIQRNVLEFIHPKYHEKATYFIGEMIKGNLSGAVELLMVRKNGTHFYSEINSNVLCDENDTPIGVLYIERNITQRKEIEELISQQIDQLSKLNASKDKFFKIIAHDLKNPFNALLGLSKLLVENVAENDVENIQKYAQSINEAADQTYHLLENLLEWSQLQSNGLKPKPAIFKASDIIYRVVAQYKPMALSKNIALHFHINSNQALWADQDMIATVLRNMISNALKFTSPQGQVKITAQQVKYHMQFEVSDTGIGIKKEDICQLFKIDNKLTQMGTANETGTGLGLILCKEFIKKNNGRIWVESKLGKGSRFIFTVPLKLVSSLS</sequence>
<dbReference type="SMART" id="SM00091">
    <property type="entry name" value="PAS"/>
    <property type="match status" value="1"/>
</dbReference>
<keyword evidence="17" id="KW-1185">Reference proteome</keyword>
<dbReference type="GO" id="GO:0000155">
    <property type="term" value="F:phosphorelay sensor kinase activity"/>
    <property type="evidence" value="ECO:0007669"/>
    <property type="project" value="InterPro"/>
</dbReference>
<dbReference type="PROSITE" id="PS50109">
    <property type="entry name" value="HIS_KIN"/>
    <property type="match status" value="1"/>
</dbReference>
<evidence type="ECO:0000256" key="3">
    <source>
        <dbReference type="ARBA" id="ARBA00012438"/>
    </source>
</evidence>
<dbReference type="SUPFAM" id="SSF47384">
    <property type="entry name" value="Homodimeric domain of signal transducing histidine kinase"/>
    <property type="match status" value="1"/>
</dbReference>
<dbReference type="Pfam" id="PF02518">
    <property type="entry name" value="HATPase_c"/>
    <property type="match status" value="1"/>
</dbReference>
<keyword evidence="7" id="KW-0547">Nucleotide-binding</keyword>
<organism evidence="16 17">
    <name type="scientific">Saccharicrinis fermentans DSM 9555 = JCM 21142</name>
    <dbReference type="NCBI Taxonomy" id="869213"/>
    <lineage>
        <taxon>Bacteria</taxon>
        <taxon>Pseudomonadati</taxon>
        <taxon>Bacteroidota</taxon>
        <taxon>Bacteroidia</taxon>
        <taxon>Marinilabiliales</taxon>
        <taxon>Marinilabiliaceae</taxon>
        <taxon>Saccharicrinis</taxon>
    </lineage>
</organism>
<keyword evidence="9" id="KW-0067">ATP-binding</keyword>
<dbReference type="PROSITE" id="PS50112">
    <property type="entry name" value="PAS"/>
    <property type="match status" value="1"/>
</dbReference>
<dbReference type="SMART" id="SM00388">
    <property type="entry name" value="HisKA"/>
    <property type="match status" value="1"/>
</dbReference>
<dbReference type="GO" id="GO:0016020">
    <property type="term" value="C:membrane"/>
    <property type="evidence" value="ECO:0007669"/>
    <property type="project" value="UniProtKB-SubCell"/>
</dbReference>
<dbReference type="InterPro" id="IPR013767">
    <property type="entry name" value="PAS_fold"/>
</dbReference>
<feature type="domain" description="PAC" evidence="15">
    <location>
        <begin position="215"/>
        <end position="267"/>
    </location>
</feature>
<evidence type="ECO:0000256" key="9">
    <source>
        <dbReference type="ARBA" id="ARBA00022840"/>
    </source>
</evidence>
<dbReference type="PROSITE" id="PS50113">
    <property type="entry name" value="PAC"/>
    <property type="match status" value="1"/>
</dbReference>
<dbReference type="CDD" id="cd00082">
    <property type="entry name" value="HisKA"/>
    <property type="match status" value="1"/>
</dbReference>
<keyword evidence="12" id="KW-0472">Membrane</keyword>
<keyword evidence="5" id="KW-0808">Transferase</keyword>
<dbReference type="FunFam" id="3.30.565.10:FF:000006">
    <property type="entry name" value="Sensor histidine kinase WalK"/>
    <property type="match status" value="1"/>
</dbReference>
<dbReference type="InterPro" id="IPR004358">
    <property type="entry name" value="Sig_transdc_His_kin-like_C"/>
</dbReference>
<dbReference type="InterPro" id="IPR000700">
    <property type="entry name" value="PAS-assoc_C"/>
</dbReference>
<dbReference type="Gene3D" id="1.10.287.130">
    <property type="match status" value="1"/>
</dbReference>
<evidence type="ECO:0000256" key="5">
    <source>
        <dbReference type="ARBA" id="ARBA00022679"/>
    </source>
</evidence>
<dbReference type="Pfam" id="PF00989">
    <property type="entry name" value="PAS"/>
    <property type="match status" value="1"/>
</dbReference>
<evidence type="ECO:0000259" key="13">
    <source>
        <dbReference type="PROSITE" id="PS50109"/>
    </source>
</evidence>
<dbReference type="RefSeq" id="WP_052343378.1">
    <property type="nucleotide sequence ID" value="NZ_BAMD01000001.1"/>
</dbReference>
<evidence type="ECO:0000256" key="10">
    <source>
        <dbReference type="ARBA" id="ARBA00022989"/>
    </source>
</evidence>
<dbReference type="Gene3D" id="3.30.565.10">
    <property type="entry name" value="Histidine kinase-like ATPase, C-terminal domain"/>
    <property type="match status" value="1"/>
</dbReference>
<dbReference type="InterPro" id="IPR003661">
    <property type="entry name" value="HisK_dim/P_dom"/>
</dbReference>
<evidence type="ECO:0000256" key="2">
    <source>
        <dbReference type="ARBA" id="ARBA00004141"/>
    </source>
</evidence>
<dbReference type="SUPFAM" id="SSF55874">
    <property type="entry name" value="ATPase domain of HSP90 chaperone/DNA topoisomerase II/histidine kinase"/>
    <property type="match status" value="1"/>
</dbReference>
<feature type="domain" description="Histidine kinase" evidence="13">
    <location>
        <begin position="285"/>
        <end position="503"/>
    </location>
</feature>
<dbReference type="PANTHER" id="PTHR42878">
    <property type="entry name" value="TWO-COMPONENT HISTIDINE KINASE"/>
    <property type="match status" value="1"/>
</dbReference>
<evidence type="ECO:0000256" key="7">
    <source>
        <dbReference type="ARBA" id="ARBA00022741"/>
    </source>
</evidence>
<keyword evidence="4" id="KW-0597">Phosphoprotein</keyword>
<dbReference type="OrthoDB" id="9781208at2"/>
<dbReference type="InterPro" id="IPR050351">
    <property type="entry name" value="BphY/WalK/GraS-like"/>
</dbReference>
<accession>W7Y0H7</accession>
<evidence type="ECO:0000259" key="14">
    <source>
        <dbReference type="PROSITE" id="PS50112"/>
    </source>
</evidence>
<dbReference type="InterPro" id="IPR003594">
    <property type="entry name" value="HATPase_dom"/>
</dbReference>
<evidence type="ECO:0000256" key="8">
    <source>
        <dbReference type="ARBA" id="ARBA00022777"/>
    </source>
</evidence>
<evidence type="ECO:0000256" key="11">
    <source>
        <dbReference type="ARBA" id="ARBA00023012"/>
    </source>
</evidence>
<proteinExistence type="predicted"/>
<keyword evidence="8" id="KW-0418">Kinase</keyword>
<evidence type="ECO:0000259" key="15">
    <source>
        <dbReference type="PROSITE" id="PS50113"/>
    </source>
</evidence>
<comment type="subcellular location">
    <subcellularLocation>
        <location evidence="2">Membrane</location>
        <topology evidence="2">Multi-pass membrane protein</topology>
    </subcellularLocation>
</comment>
<dbReference type="InterPro" id="IPR036890">
    <property type="entry name" value="HATPase_C_sf"/>
</dbReference>
<evidence type="ECO:0000256" key="1">
    <source>
        <dbReference type="ARBA" id="ARBA00000085"/>
    </source>
</evidence>